<evidence type="ECO:0000313" key="6">
    <source>
        <dbReference type="Proteomes" id="UP000199645"/>
    </source>
</evidence>
<organism evidence="5 6">
    <name type="scientific">Actinoplanes philippinensis</name>
    <dbReference type="NCBI Taxonomy" id="35752"/>
    <lineage>
        <taxon>Bacteria</taxon>
        <taxon>Bacillati</taxon>
        <taxon>Actinomycetota</taxon>
        <taxon>Actinomycetes</taxon>
        <taxon>Micromonosporales</taxon>
        <taxon>Micromonosporaceae</taxon>
        <taxon>Actinoplanes</taxon>
    </lineage>
</organism>
<dbReference type="InterPro" id="IPR050465">
    <property type="entry name" value="UPF0194_transport"/>
</dbReference>
<dbReference type="Proteomes" id="UP000199645">
    <property type="component" value="Unassembled WGS sequence"/>
</dbReference>
<protein>
    <recommendedName>
        <fullName evidence="7">Multidrug efflux pump subunit AcrA (Membrane-fusion protein)</fullName>
    </recommendedName>
</protein>
<gene>
    <name evidence="5" type="ORF">SAMN05421541_108278</name>
</gene>
<feature type="signal peptide" evidence="4">
    <location>
        <begin position="1"/>
        <end position="23"/>
    </location>
</feature>
<keyword evidence="6" id="KW-1185">Reference proteome</keyword>
<proteinExistence type="predicted"/>
<keyword evidence="2" id="KW-0175">Coiled coil</keyword>
<dbReference type="GO" id="GO:0030313">
    <property type="term" value="C:cell envelope"/>
    <property type="evidence" value="ECO:0007669"/>
    <property type="project" value="UniProtKB-SubCell"/>
</dbReference>
<evidence type="ECO:0000313" key="5">
    <source>
        <dbReference type="EMBL" id="SFF30147.1"/>
    </source>
</evidence>
<evidence type="ECO:0000256" key="1">
    <source>
        <dbReference type="ARBA" id="ARBA00004196"/>
    </source>
</evidence>
<evidence type="ECO:0000256" key="4">
    <source>
        <dbReference type="SAM" id="SignalP"/>
    </source>
</evidence>
<name>A0A1I2HMT8_9ACTN</name>
<accession>A0A1I2HMT8</accession>
<dbReference type="AlphaFoldDB" id="A0A1I2HMT8"/>
<dbReference type="PANTHER" id="PTHR32347:SF29">
    <property type="entry name" value="UPF0194 MEMBRANE PROTEIN YBHG"/>
    <property type="match status" value="1"/>
</dbReference>
<reference evidence="5 6" key="1">
    <citation type="submission" date="2016-10" db="EMBL/GenBank/DDBJ databases">
        <authorList>
            <person name="de Groot N.N."/>
        </authorList>
    </citation>
    <scope>NUCLEOTIDE SEQUENCE [LARGE SCALE GENOMIC DNA]</scope>
    <source>
        <strain evidence="5 6">DSM 43019</strain>
    </source>
</reference>
<evidence type="ECO:0000256" key="2">
    <source>
        <dbReference type="ARBA" id="ARBA00023054"/>
    </source>
</evidence>
<feature type="region of interest" description="Disordered" evidence="3">
    <location>
        <begin position="148"/>
        <end position="173"/>
    </location>
</feature>
<feature type="chain" id="PRO_5011795973" description="Multidrug efflux pump subunit AcrA (Membrane-fusion protein)" evidence="4">
    <location>
        <begin position="24"/>
        <end position="391"/>
    </location>
</feature>
<keyword evidence="4" id="KW-0732">Signal</keyword>
<dbReference type="STRING" id="35752.SAMN05421541_108278"/>
<evidence type="ECO:0008006" key="7">
    <source>
        <dbReference type="Google" id="ProtNLM"/>
    </source>
</evidence>
<feature type="compositionally biased region" description="Low complexity" evidence="3">
    <location>
        <begin position="153"/>
        <end position="173"/>
    </location>
</feature>
<evidence type="ECO:0000256" key="3">
    <source>
        <dbReference type="SAM" id="MobiDB-lite"/>
    </source>
</evidence>
<dbReference type="PANTHER" id="PTHR32347">
    <property type="entry name" value="EFFLUX SYSTEM COMPONENT YKNX-RELATED"/>
    <property type="match status" value="1"/>
</dbReference>
<dbReference type="RefSeq" id="WP_239143168.1">
    <property type="nucleotide sequence ID" value="NZ_BOMT01000001.1"/>
</dbReference>
<dbReference type="EMBL" id="FONV01000008">
    <property type="protein sequence ID" value="SFF30147.1"/>
    <property type="molecule type" value="Genomic_DNA"/>
</dbReference>
<comment type="subcellular location">
    <subcellularLocation>
        <location evidence="1">Cell envelope</location>
    </subcellularLocation>
</comment>
<sequence length="391" mass="39559">MGKRTLTVVVTAGVMALGGAAYAVQSRAGSEPDAVRPSPATVATADVVRTDLSDYWTETGTVGYRRQRTLRGITPGVITWLPKPGRTVARGDVLYRVGDRPVMLFYGSSPMFRDITTVGMLGRDVRVLADNLQALGYRIGKQPAAGTTVTVQGAPGSGDTPAPSASGAPAPAGTSYRTVVTAQDAVFTATLKDAVKRWQTAQGVRPADGTLTLGDVMVLSGAVRVGAAAAQLGDDATGNLMAVSDQAKVVTADIDASRADDLKAGQKVRIVLPDSTTTGGAVTSVSGNVQTTAGDGAGPESPKVRVVITVDNASAITNISSADVEVRFAGTTRRDVLAVPVGALLALSGGGYGVQISGGALTAVTVGLFADGMVEITGAGIEAGTKVVTTS</sequence>
<dbReference type="Gene3D" id="2.40.420.20">
    <property type="match status" value="1"/>
</dbReference>